<sequence>MVKSPTMTAASKHDLPHFVAINRIMKLPVVSSGVNKVTYVYVKVKMSNRVIGYSLESAEKTVLSVVDMTVPLVIKFEDPINRIDDIMCKSLDVVEQNIPMVTYTPEEIYFTTKTYVKAKVEPVLKRADSVKQLTMLDDALSVADKYVDKYLPDKDPGEDVADKPIPIYIQFRQYIELLLPTAGTETSSQAVKTIRHVNHFSRKLQRRLTRRTIAEAKLLKKQGYDTVQCFVYFADLLAKDPKAFSEKMKAIWKHLSEDEPENQKPPENIEQLIEMLSREGARRFVHVTNFLAKNVSMGPTYLGNAFTFATQEAANLADQIIKVWLTNIPMDHKRSLKWLNFLSYCRVSQISLFIHKYAHLENAKGTVVKFTNEQLAKYKTFIEDLRKMILEYLSSASSKINDSKKKETEKDNKNTVAVANVKPPKANKANTTAPAPSQTTTVANVTTNGKS</sequence>
<evidence type="ECO:0008006" key="7">
    <source>
        <dbReference type="Google" id="ProtNLM"/>
    </source>
</evidence>
<feature type="region of interest" description="Disordered" evidence="4">
    <location>
        <begin position="401"/>
        <end position="451"/>
    </location>
</feature>
<dbReference type="InterPro" id="IPR004279">
    <property type="entry name" value="Perilipin"/>
</dbReference>
<keyword evidence="3" id="KW-0551">Lipid droplet</keyword>
<evidence type="ECO:0000313" key="5">
    <source>
        <dbReference type="EMBL" id="KAE9527567.1"/>
    </source>
</evidence>
<dbReference type="PANTHER" id="PTHR14024">
    <property type="entry name" value="PERILIPIN"/>
    <property type="match status" value="1"/>
</dbReference>
<comment type="similarity">
    <text evidence="2">Belongs to the perilipin family.</text>
</comment>
<dbReference type="OrthoDB" id="376826at2759"/>
<dbReference type="Proteomes" id="UP000475862">
    <property type="component" value="Unassembled WGS sequence"/>
</dbReference>
<gene>
    <name evidence="5" type="ORF">AGLY_012847</name>
</gene>
<comment type="caution">
    <text evidence="5">The sequence shown here is derived from an EMBL/GenBank/DDBJ whole genome shotgun (WGS) entry which is preliminary data.</text>
</comment>
<evidence type="ECO:0000256" key="3">
    <source>
        <dbReference type="ARBA" id="ARBA00022677"/>
    </source>
</evidence>
<dbReference type="GO" id="GO:0019915">
    <property type="term" value="P:lipid storage"/>
    <property type="evidence" value="ECO:0007669"/>
    <property type="project" value="TreeGrafter"/>
</dbReference>
<dbReference type="EMBL" id="VYZN01000052">
    <property type="protein sequence ID" value="KAE9527567.1"/>
    <property type="molecule type" value="Genomic_DNA"/>
</dbReference>
<organism evidence="5 6">
    <name type="scientific">Aphis glycines</name>
    <name type="common">Soybean aphid</name>
    <dbReference type="NCBI Taxonomy" id="307491"/>
    <lineage>
        <taxon>Eukaryota</taxon>
        <taxon>Metazoa</taxon>
        <taxon>Ecdysozoa</taxon>
        <taxon>Arthropoda</taxon>
        <taxon>Hexapoda</taxon>
        <taxon>Insecta</taxon>
        <taxon>Pterygota</taxon>
        <taxon>Neoptera</taxon>
        <taxon>Paraneoptera</taxon>
        <taxon>Hemiptera</taxon>
        <taxon>Sternorrhyncha</taxon>
        <taxon>Aphidomorpha</taxon>
        <taxon>Aphidoidea</taxon>
        <taxon>Aphididae</taxon>
        <taxon>Aphidini</taxon>
        <taxon>Aphis</taxon>
        <taxon>Aphis</taxon>
    </lineage>
</organism>
<dbReference type="GO" id="GO:0005829">
    <property type="term" value="C:cytosol"/>
    <property type="evidence" value="ECO:0007669"/>
    <property type="project" value="TreeGrafter"/>
</dbReference>
<proteinExistence type="inferred from homology"/>
<evidence type="ECO:0000256" key="2">
    <source>
        <dbReference type="ARBA" id="ARBA00006311"/>
    </source>
</evidence>
<dbReference type="AlphaFoldDB" id="A0A6G0T7U9"/>
<protein>
    <recommendedName>
        <fullName evidence="7">Lipid storage droplets surface-binding protein 1</fullName>
    </recommendedName>
</protein>
<feature type="compositionally biased region" description="Basic and acidic residues" evidence="4">
    <location>
        <begin position="401"/>
        <end position="413"/>
    </location>
</feature>
<dbReference type="GO" id="GO:0010890">
    <property type="term" value="P:positive regulation of triglyceride storage"/>
    <property type="evidence" value="ECO:0007669"/>
    <property type="project" value="TreeGrafter"/>
</dbReference>
<accession>A0A6G0T7U9</accession>
<dbReference type="GO" id="GO:0005811">
    <property type="term" value="C:lipid droplet"/>
    <property type="evidence" value="ECO:0007669"/>
    <property type="project" value="UniProtKB-SubCell"/>
</dbReference>
<comment type="subcellular location">
    <subcellularLocation>
        <location evidence="1">Lipid droplet</location>
    </subcellularLocation>
</comment>
<evidence type="ECO:0000256" key="1">
    <source>
        <dbReference type="ARBA" id="ARBA00004502"/>
    </source>
</evidence>
<keyword evidence="6" id="KW-1185">Reference proteome</keyword>
<evidence type="ECO:0000313" key="6">
    <source>
        <dbReference type="Proteomes" id="UP000475862"/>
    </source>
</evidence>
<dbReference type="PANTHER" id="PTHR14024:SF49">
    <property type="entry name" value="LIPID STORAGE DROPLETS SURFACE-BINDING PROTEIN 1"/>
    <property type="match status" value="1"/>
</dbReference>
<dbReference type="Pfam" id="PF03036">
    <property type="entry name" value="Perilipin"/>
    <property type="match status" value="1"/>
</dbReference>
<evidence type="ECO:0000256" key="4">
    <source>
        <dbReference type="SAM" id="MobiDB-lite"/>
    </source>
</evidence>
<name>A0A6G0T7U9_APHGL</name>
<feature type="compositionally biased region" description="Polar residues" evidence="4">
    <location>
        <begin position="428"/>
        <end position="451"/>
    </location>
</feature>
<reference evidence="5 6" key="1">
    <citation type="submission" date="2019-08" db="EMBL/GenBank/DDBJ databases">
        <title>The genome of the soybean aphid Biotype 1, its phylome, world population structure and adaptation to the North American continent.</title>
        <authorList>
            <person name="Giordano R."/>
            <person name="Donthu R.K."/>
            <person name="Hernandez A.G."/>
            <person name="Wright C.L."/>
            <person name="Zimin A.V."/>
        </authorList>
    </citation>
    <scope>NUCLEOTIDE SEQUENCE [LARGE SCALE GENOMIC DNA]</scope>
    <source>
        <tissue evidence="5">Whole aphids</tissue>
    </source>
</reference>